<reference evidence="1 2" key="1">
    <citation type="submission" date="2019-09" db="EMBL/GenBank/DDBJ databases">
        <authorList>
            <person name="Chandra G."/>
            <person name="Truman W A."/>
        </authorList>
    </citation>
    <scope>NUCLEOTIDE SEQUENCE [LARGE SCALE GENOMIC DNA]</scope>
    <source>
        <strain evidence="1">PS655</strain>
    </source>
</reference>
<dbReference type="Proteomes" id="UP000327167">
    <property type="component" value="Unassembled WGS sequence"/>
</dbReference>
<protein>
    <submittedName>
        <fullName evidence="1">Uncharacterized protein</fullName>
    </submittedName>
</protein>
<accession>A0A5E6UIG2</accession>
<evidence type="ECO:0000313" key="2">
    <source>
        <dbReference type="Proteomes" id="UP000327167"/>
    </source>
</evidence>
<sequence>MGNAQTQEGELVYLKCDGDLFNHRDDREITPETAGKPLIFIVPHRFWREHHGTTVRVSYTVERLDDVSQESAVALVRMEV</sequence>
<evidence type="ECO:0000313" key="1">
    <source>
        <dbReference type="EMBL" id="VVN05410.1"/>
    </source>
</evidence>
<name>A0A5E6UIG2_PSEFL</name>
<gene>
    <name evidence="1" type="ORF">PS655_03563</name>
</gene>
<organism evidence="1 2">
    <name type="scientific">Pseudomonas fluorescens</name>
    <dbReference type="NCBI Taxonomy" id="294"/>
    <lineage>
        <taxon>Bacteria</taxon>
        <taxon>Pseudomonadati</taxon>
        <taxon>Pseudomonadota</taxon>
        <taxon>Gammaproteobacteria</taxon>
        <taxon>Pseudomonadales</taxon>
        <taxon>Pseudomonadaceae</taxon>
        <taxon>Pseudomonas</taxon>
    </lineage>
</organism>
<proteinExistence type="predicted"/>
<dbReference type="EMBL" id="CABVHJ010000011">
    <property type="protein sequence ID" value="VVN05410.1"/>
    <property type="molecule type" value="Genomic_DNA"/>
</dbReference>
<dbReference type="AlphaFoldDB" id="A0A5E6UIG2"/>